<keyword evidence="2" id="KW-0812">Transmembrane</keyword>
<feature type="region of interest" description="Disordered" evidence="1">
    <location>
        <begin position="236"/>
        <end position="258"/>
    </location>
</feature>
<dbReference type="RefSeq" id="WP_134760466.1">
    <property type="nucleotide sequence ID" value="NZ_SOZD01000001.1"/>
</dbReference>
<dbReference type="OrthoDB" id="10010166at2"/>
<proteinExistence type="predicted"/>
<reference evidence="3 4" key="1">
    <citation type="submission" date="2019-03" db="EMBL/GenBank/DDBJ databases">
        <title>Jiella endophytica sp. nov., a novel endophytic bacterium isolated from root of Ficus microcarpa Linn. f.</title>
        <authorList>
            <person name="Tuo L."/>
        </authorList>
    </citation>
    <scope>NUCLEOTIDE SEQUENCE [LARGE SCALE GENOMIC DNA]</scope>
    <source>
        <strain evidence="3 4">CBS5Q-3</strain>
    </source>
</reference>
<keyword evidence="2" id="KW-1133">Transmembrane helix</keyword>
<comment type="caution">
    <text evidence="3">The sequence shown here is derived from an EMBL/GenBank/DDBJ whole genome shotgun (WGS) entry which is preliminary data.</text>
</comment>
<dbReference type="Proteomes" id="UP000298179">
    <property type="component" value="Unassembled WGS sequence"/>
</dbReference>
<feature type="transmembrane region" description="Helical" evidence="2">
    <location>
        <begin position="12"/>
        <end position="32"/>
    </location>
</feature>
<sequence length="258" mass="28285">MGSTGRFFYREIKQFFSSGIFFMLVGSVFLYASYRTMFGTHSGLTFILVVIGVALVLYGSGTQSFGEFSGTQSEVYSAKVYLAGGAGALSIVISGLFIFFYSDIDKAFDLQRKYLEFRILPKDPAGRPVPYDDLVGFVRMNGVDLPTFRRGDSFVVLIPFPQAFEGTRTLEAYFFSTDPLSAEKIKSGVPNEIVVPFHAESSISTPDGGETLVYQPQSDDIGVISILRENDYEQIPVVPDTPQPGSVPAEASISFQPS</sequence>
<organism evidence="3 4">
    <name type="scientific">Jiella endophytica</name>
    <dbReference type="NCBI Taxonomy" id="2558362"/>
    <lineage>
        <taxon>Bacteria</taxon>
        <taxon>Pseudomonadati</taxon>
        <taxon>Pseudomonadota</taxon>
        <taxon>Alphaproteobacteria</taxon>
        <taxon>Hyphomicrobiales</taxon>
        <taxon>Aurantimonadaceae</taxon>
        <taxon>Jiella</taxon>
    </lineage>
</organism>
<evidence type="ECO:0000256" key="2">
    <source>
        <dbReference type="SAM" id="Phobius"/>
    </source>
</evidence>
<gene>
    <name evidence="3" type="ORF">E3C22_04150</name>
</gene>
<feature type="transmembrane region" description="Helical" evidence="2">
    <location>
        <begin position="81"/>
        <end position="102"/>
    </location>
</feature>
<dbReference type="AlphaFoldDB" id="A0A4Y8RW12"/>
<keyword evidence="4" id="KW-1185">Reference proteome</keyword>
<name>A0A4Y8RW12_9HYPH</name>
<protein>
    <submittedName>
        <fullName evidence="3">Uncharacterized protein</fullName>
    </submittedName>
</protein>
<accession>A0A4Y8RW12</accession>
<feature type="transmembrane region" description="Helical" evidence="2">
    <location>
        <begin position="44"/>
        <end position="61"/>
    </location>
</feature>
<keyword evidence="2" id="KW-0472">Membrane</keyword>
<evidence type="ECO:0000313" key="3">
    <source>
        <dbReference type="EMBL" id="TFF27654.1"/>
    </source>
</evidence>
<evidence type="ECO:0000313" key="4">
    <source>
        <dbReference type="Proteomes" id="UP000298179"/>
    </source>
</evidence>
<evidence type="ECO:0000256" key="1">
    <source>
        <dbReference type="SAM" id="MobiDB-lite"/>
    </source>
</evidence>
<dbReference type="EMBL" id="SOZD01000001">
    <property type="protein sequence ID" value="TFF27654.1"/>
    <property type="molecule type" value="Genomic_DNA"/>
</dbReference>